<dbReference type="Gene3D" id="3.60.21.10">
    <property type="match status" value="1"/>
</dbReference>
<dbReference type="AlphaFoldDB" id="A0A975GEU0"/>
<sequence>MTRRAFVVGSDGPNSDLKFARSDAEKIIKLFNKRGYIIPNENKEPFIPTKLDSNYAIIERFADFLEECDFEDTIFFYFAGHGKCHENGRELHLIIDTTKYDRISSTAIKISEIINIFRTCRAKNKLIILDCCDAGWAEEEFKTELENTNCLLICASGKNENAIEFEELKGGFLSKLFVKAFENPSTTIVKEGLVLYNLFENWLLEEAENFKSKNIEKISSTLSVYGKRDQTISSFSIFELTDEEKQRLYFYNYTYNPFEETNSNNEEYFNNYYIKPEVYQKIIKKKSCIIFGLEGSGKTACRRIIEKDSKDNYVKNKVRPGVLSILIDNDDFEQFTKNPIETSRIIPFEKYINTIIQKVVSRLEDYEIDNYKFKNLFKGEFFNQYEFDTIFIIFDISLRQDYQDKKIKQLFQYISGIAKTIEILNFNIYLKIFLAAKFNQYLQNYDEFNTYEVFELYWETKDKKKLFNEIIERRLEDASTTSPKISSFSHASGGRLNESVINFIINKSKTPRKLIEKCNIIFVKIHELPNKNIDKEVLKEVFSNIDYEDYNNFLKQRIDVQTKVEKTIRILHLSDINISSENDIISFQNQLFADLKNMIKHGIDFLVVTGNVAEKALDSKYIYAVKFINELCQVFKISHNKIILAPGPHDINYDLSKKAFVELQCNKTQYINDGRYTLLKMENSNKQTALLCSEEVYENKMKFFSDFHEKVCNTSYPNKFDNQAILYPFPDEEIIILSLNSCWQFDFYFKECASINETALLKPFNILLKKDKDYSEWLKIAIWYHPFEEIKNADLLMKKLVEYGFKICFLGHIENSKNVYDYKFEYDRHTISAGKFGSTSDTELSGVPFHYNMIELDRQNKKIKINPRVKEKEIDDWANSPDAAPDGIIEEDLIIN</sequence>
<name>A0A975GEU0_9BACT</name>
<dbReference type="RefSeq" id="WP_207690318.1">
    <property type="nucleotide sequence ID" value="NZ_CP061799.1"/>
</dbReference>
<dbReference type="SUPFAM" id="SSF56300">
    <property type="entry name" value="Metallo-dependent phosphatases"/>
    <property type="match status" value="1"/>
</dbReference>
<reference evidence="2" key="1">
    <citation type="journal article" date="2021" name="Microb. Physiol.">
        <title>Proteogenomic Insights into the Physiology of Marine, Sulfate-Reducing, Filamentous Desulfonema limicola and Desulfonema magnum.</title>
        <authorList>
            <person name="Schnaars V."/>
            <person name="Wohlbrand L."/>
            <person name="Scheve S."/>
            <person name="Hinrichs C."/>
            <person name="Reinhardt R."/>
            <person name="Rabus R."/>
        </authorList>
    </citation>
    <scope>NUCLEOTIDE SEQUENCE</scope>
    <source>
        <strain evidence="2">5ac10</strain>
    </source>
</reference>
<dbReference type="InterPro" id="IPR029052">
    <property type="entry name" value="Metallo-depent_PP-like"/>
</dbReference>
<dbReference type="InterPro" id="IPR029030">
    <property type="entry name" value="Caspase-like_dom_sf"/>
</dbReference>
<keyword evidence="3" id="KW-1185">Reference proteome</keyword>
<organism evidence="2 3">
    <name type="scientific">Desulfonema limicola</name>
    <dbReference type="NCBI Taxonomy" id="45656"/>
    <lineage>
        <taxon>Bacteria</taxon>
        <taxon>Pseudomonadati</taxon>
        <taxon>Thermodesulfobacteriota</taxon>
        <taxon>Desulfobacteria</taxon>
        <taxon>Desulfobacterales</taxon>
        <taxon>Desulfococcaceae</taxon>
        <taxon>Desulfonema</taxon>
    </lineage>
</organism>
<dbReference type="Pfam" id="PF00656">
    <property type="entry name" value="Peptidase_C14"/>
    <property type="match status" value="1"/>
</dbReference>
<accession>A0A975GEU0</accession>
<dbReference type="InterPro" id="IPR011600">
    <property type="entry name" value="Pept_C14_caspase"/>
</dbReference>
<dbReference type="Gene3D" id="3.40.50.1460">
    <property type="match status" value="1"/>
</dbReference>
<gene>
    <name evidence="2" type="ORF">dnl_06860</name>
</gene>
<dbReference type="EMBL" id="CP061799">
    <property type="protein sequence ID" value="QTA78464.1"/>
    <property type="molecule type" value="Genomic_DNA"/>
</dbReference>
<evidence type="ECO:0000259" key="1">
    <source>
        <dbReference type="Pfam" id="PF00656"/>
    </source>
</evidence>
<proteinExistence type="predicted"/>
<dbReference type="SUPFAM" id="SSF52129">
    <property type="entry name" value="Caspase-like"/>
    <property type="match status" value="1"/>
</dbReference>
<protein>
    <submittedName>
        <fullName evidence="2">Caspase-like domain-containing protein</fullName>
    </submittedName>
</protein>
<dbReference type="GO" id="GO:0006508">
    <property type="term" value="P:proteolysis"/>
    <property type="evidence" value="ECO:0007669"/>
    <property type="project" value="InterPro"/>
</dbReference>
<dbReference type="KEGG" id="dli:dnl_06860"/>
<evidence type="ECO:0000313" key="2">
    <source>
        <dbReference type="EMBL" id="QTA78464.1"/>
    </source>
</evidence>
<dbReference type="GO" id="GO:0004197">
    <property type="term" value="F:cysteine-type endopeptidase activity"/>
    <property type="evidence" value="ECO:0007669"/>
    <property type="project" value="InterPro"/>
</dbReference>
<feature type="domain" description="Peptidase C14 caspase" evidence="1">
    <location>
        <begin position="3"/>
        <end position="185"/>
    </location>
</feature>
<evidence type="ECO:0000313" key="3">
    <source>
        <dbReference type="Proteomes" id="UP000663720"/>
    </source>
</evidence>
<dbReference type="Proteomes" id="UP000663720">
    <property type="component" value="Chromosome"/>
</dbReference>